<keyword evidence="3" id="KW-1185">Reference proteome</keyword>
<dbReference type="EMBL" id="KZ819190">
    <property type="protein sequence ID" value="PWZ01465.1"/>
    <property type="molecule type" value="Genomic_DNA"/>
</dbReference>
<gene>
    <name evidence="2" type="ORF">BCV70DRAFT_198892</name>
</gene>
<evidence type="ECO:0000256" key="1">
    <source>
        <dbReference type="SAM" id="SignalP"/>
    </source>
</evidence>
<feature type="signal peptide" evidence="1">
    <location>
        <begin position="1"/>
        <end position="21"/>
    </location>
</feature>
<feature type="chain" id="PRO_5016436635" evidence="1">
    <location>
        <begin position="22"/>
        <end position="59"/>
    </location>
</feature>
<reference evidence="2 3" key="1">
    <citation type="journal article" date="2018" name="Mol. Biol. Evol.">
        <title>Broad Genomic Sampling Reveals a Smut Pathogenic Ancestry of the Fungal Clade Ustilaginomycotina.</title>
        <authorList>
            <person name="Kijpornyongpan T."/>
            <person name="Mondo S.J."/>
            <person name="Barry K."/>
            <person name="Sandor L."/>
            <person name="Lee J."/>
            <person name="Lipzen A."/>
            <person name="Pangilinan J."/>
            <person name="LaButti K."/>
            <person name="Hainaut M."/>
            <person name="Henrissat B."/>
            <person name="Grigoriev I.V."/>
            <person name="Spatafora J.W."/>
            <person name="Aime M.C."/>
        </authorList>
    </citation>
    <scope>NUCLEOTIDE SEQUENCE [LARGE SCALE GENOMIC DNA]</scope>
    <source>
        <strain evidence="2 3">MCA 3645</strain>
    </source>
</reference>
<dbReference type="AlphaFoldDB" id="A0A317XT45"/>
<organism evidence="2 3">
    <name type="scientific">Testicularia cyperi</name>
    <dbReference type="NCBI Taxonomy" id="1882483"/>
    <lineage>
        <taxon>Eukaryota</taxon>
        <taxon>Fungi</taxon>
        <taxon>Dikarya</taxon>
        <taxon>Basidiomycota</taxon>
        <taxon>Ustilaginomycotina</taxon>
        <taxon>Ustilaginomycetes</taxon>
        <taxon>Ustilaginales</taxon>
        <taxon>Anthracoideaceae</taxon>
        <taxon>Testicularia</taxon>
    </lineage>
</organism>
<name>A0A317XT45_9BASI</name>
<proteinExistence type="predicted"/>
<evidence type="ECO:0000313" key="3">
    <source>
        <dbReference type="Proteomes" id="UP000246740"/>
    </source>
</evidence>
<dbReference type="Proteomes" id="UP000246740">
    <property type="component" value="Unassembled WGS sequence"/>
</dbReference>
<dbReference type="InParanoid" id="A0A317XT45"/>
<protein>
    <submittedName>
        <fullName evidence="2">Uncharacterized protein</fullName>
    </submittedName>
</protein>
<evidence type="ECO:0000313" key="2">
    <source>
        <dbReference type="EMBL" id="PWZ01465.1"/>
    </source>
</evidence>
<keyword evidence="1" id="KW-0732">Signal</keyword>
<accession>A0A317XT45</accession>
<sequence>MIRSVFLLLACDHHFCSWVLAELSFDLATKRQLVIAARDSDRIDRPRKRWPLSNRSRFA</sequence>